<dbReference type="InterPro" id="IPR036641">
    <property type="entry name" value="HPT_dom_sf"/>
</dbReference>
<evidence type="ECO:0000259" key="16">
    <source>
        <dbReference type="PROSITE" id="PS50110"/>
    </source>
</evidence>
<gene>
    <name evidence="18" type="ORF">Aam_012_016</name>
</gene>
<dbReference type="EC" id="2.7.13.3" evidence="3"/>
<keyword evidence="6 14" id="KW-0812">Transmembrane</keyword>
<evidence type="ECO:0000313" key="19">
    <source>
        <dbReference type="Proteomes" id="UP000032668"/>
    </source>
</evidence>
<dbReference type="InterPro" id="IPR011006">
    <property type="entry name" value="CheY-like_superfamily"/>
</dbReference>
<keyword evidence="5 13" id="KW-0597">Phosphoprotein</keyword>
<reference evidence="18 19" key="1">
    <citation type="submission" date="2012-11" db="EMBL/GenBank/DDBJ databases">
        <title>Whole genome sequence of Acidocella aminolytica 101 = DSM 11237.</title>
        <authorList>
            <person name="Azuma Y."/>
            <person name="Higashiura N."/>
            <person name="Hirakawa H."/>
            <person name="Matsushita K."/>
        </authorList>
    </citation>
    <scope>NUCLEOTIDE SEQUENCE [LARGE SCALE GENOMIC DNA]</scope>
    <source>
        <strain evidence="19">101 / DSM 11237</strain>
    </source>
</reference>
<keyword evidence="9 14" id="KW-1133">Transmembrane helix</keyword>
<dbReference type="Pfam" id="PF00072">
    <property type="entry name" value="Response_reg"/>
    <property type="match status" value="1"/>
</dbReference>
<proteinExistence type="predicted"/>
<dbReference type="Pfam" id="PF02518">
    <property type="entry name" value="HATPase_c"/>
    <property type="match status" value="1"/>
</dbReference>
<evidence type="ECO:0000256" key="2">
    <source>
        <dbReference type="ARBA" id="ARBA00004651"/>
    </source>
</evidence>
<dbReference type="PROSITE" id="PS50110">
    <property type="entry name" value="RESPONSE_REGULATORY"/>
    <property type="match status" value="1"/>
</dbReference>
<dbReference type="GO" id="GO:0000155">
    <property type="term" value="F:phosphorelay sensor kinase activity"/>
    <property type="evidence" value="ECO:0007669"/>
    <property type="project" value="InterPro"/>
</dbReference>
<dbReference type="InterPro" id="IPR001789">
    <property type="entry name" value="Sig_transdc_resp-reg_receiver"/>
</dbReference>
<keyword evidence="4" id="KW-1003">Cell membrane</keyword>
<dbReference type="InterPro" id="IPR003594">
    <property type="entry name" value="HATPase_dom"/>
</dbReference>
<evidence type="ECO:0000259" key="15">
    <source>
        <dbReference type="PROSITE" id="PS50109"/>
    </source>
</evidence>
<evidence type="ECO:0000259" key="17">
    <source>
        <dbReference type="PROSITE" id="PS50894"/>
    </source>
</evidence>
<dbReference type="SUPFAM" id="SSF52172">
    <property type="entry name" value="CheY-like"/>
    <property type="match status" value="1"/>
</dbReference>
<evidence type="ECO:0000256" key="11">
    <source>
        <dbReference type="ARBA" id="ARBA00023136"/>
    </source>
</evidence>
<evidence type="ECO:0000256" key="6">
    <source>
        <dbReference type="ARBA" id="ARBA00022692"/>
    </source>
</evidence>
<dbReference type="PROSITE" id="PS50109">
    <property type="entry name" value="HIS_KIN"/>
    <property type="match status" value="1"/>
</dbReference>
<protein>
    <recommendedName>
        <fullName evidence="3">histidine kinase</fullName>
        <ecNumber evidence="3">2.7.13.3</ecNumber>
    </recommendedName>
</protein>
<dbReference type="SUPFAM" id="SSF55874">
    <property type="entry name" value="ATPase domain of HSP90 chaperone/DNA topoisomerase II/histidine kinase"/>
    <property type="match status" value="1"/>
</dbReference>
<evidence type="ECO:0000256" key="12">
    <source>
        <dbReference type="PROSITE-ProRule" id="PRU00110"/>
    </source>
</evidence>
<dbReference type="FunFam" id="3.30.565.10:FF:000010">
    <property type="entry name" value="Sensor histidine kinase RcsC"/>
    <property type="match status" value="1"/>
</dbReference>
<feature type="transmembrane region" description="Helical" evidence="14">
    <location>
        <begin position="124"/>
        <end position="143"/>
    </location>
</feature>
<name>A0A0D6PBC6_9PROT</name>
<dbReference type="SUPFAM" id="SSF47384">
    <property type="entry name" value="Homodimeric domain of signal transducing histidine kinase"/>
    <property type="match status" value="1"/>
</dbReference>
<accession>A0A0D6PBC6</accession>
<dbReference type="Pfam" id="PF00512">
    <property type="entry name" value="HisKA"/>
    <property type="match status" value="1"/>
</dbReference>
<dbReference type="Gene3D" id="3.30.565.10">
    <property type="entry name" value="Histidine kinase-like ATPase, C-terminal domain"/>
    <property type="match status" value="1"/>
</dbReference>
<feature type="domain" description="Response regulatory" evidence="16">
    <location>
        <begin position="538"/>
        <end position="657"/>
    </location>
</feature>
<dbReference type="Gene3D" id="1.20.120.160">
    <property type="entry name" value="HPT domain"/>
    <property type="match status" value="1"/>
</dbReference>
<dbReference type="PANTHER" id="PTHR45339:SF1">
    <property type="entry name" value="HYBRID SIGNAL TRANSDUCTION HISTIDINE KINASE J"/>
    <property type="match status" value="1"/>
</dbReference>
<organism evidence="18 19">
    <name type="scientific">Acidocella aminolytica 101 = DSM 11237</name>
    <dbReference type="NCBI Taxonomy" id="1120923"/>
    <lineage>
        <taxon>Bacteria</taxon>
        <taxon>Pseudomonadati</taxon>
        <taxon>Pseudomonadota</taxon>
        <taxon>Alphaproteobacteria</taxon>
        <taxon>Acetobacterales</taxon>
        <taxon>Acidocellaceae</taxon>
        <taxon>Acidocella</taxon>
    </lineage>
</organism>
<feature type="domain" description="Histidine kinase" evidence="15">
    <location>
        <begin position="166"/>
        <end position="389"/>
    </location>
</feature>
<keyword evidence="11 14" id="KW-0472">Membrane</keyword>
<evidence type="ECO:0000256" key="13">
    <source>
        <dbReference type="PROSITE-ProRule" id="PRU00169"/>
    </source>
</evidence>
<dbReference type="Gene3D" id="1.10.287.130">
    <property type="match status" value="1"/>
</dbReference>
<keyword evidence="8" id="KW-0067">ATP-binding</keyword>
<evidence type="ECO:0000256" key="5">
    <source>
        <dbReference type="ARBA" id="ARBA00022553"/>
    </source>
</evidence>
<evidence type="ECO:0000256" key="4">
    <source>
        <dbReference type="ARBA" id="ARBA00022475"/>
    </source>
</evidence>
<dbReference type="InterPro" id="IPR008207">
    <property type="entry name" value="Sig_transdc_His_kin_Hpt_dom"/>
</dbReference>
<keyword evidence="7" id="KW-0547">Nucleotide-binding</keyword>
<dbReference type="InterPro" id="IPR036890">
    <property type="entry name" value="HATPase_C_sf"/>
</dbReference>
<dbReference type="SMART" id="SM00387">
    <property type="entry name" value="HATPase_c"/>
    <property type="match status" value="1"/>
</dbReference>
<feature type="transmembrane region" description="Helical" evidence="14">
    <location>
        <begin position="27"/>
        <end position="43"/>
    </location>
</feature>
<dbReference type="PROSITE" id="PS50894">
    <property type="entry name" value="HPT"/>
    <property type="match status" value="1"/>
</dbReference>
<dbReference type="PANTHER" id="PTHR45339">
    <property type="entry name" value="HYBRID SIGNAL TRANSDUCTION HISTIDINE KINASE J"/>
    <property type="match status" value="1"/>
</dbReference>
<keyword evidence="19" id="KW-1185">Reference proteome</keyword>
<comment type="catalytic activity">
    <reaction evidence="1">
        <text>ATP + protein L-histidine = ADP + protein N-phospho-L-histidine.</text>
        <dbReference type="EC" id="2.7.13.3"/>
    </reaction>
</comment>
<evidence type="ECO:0000313" key="18">
    <source>
        <dbReference type="EMBL" id="GAN78972.1"/>
    </source>
</evidence>
<feature type="modified residue" description="4-aspartylphosphate" evidence="13">
    <location>
        <position position="589"/>
    </location>
</feature>
<dbReference type="InterPro" id="IPR036097">
    <property type="entry name" value="HisK_dim/P_sf"/>
</dbReference>
<evidence type="ECO:0000256" key="1">
    <source>
        <dbReference type="ARBA" id="ARBA00000085"/>
    </source>
</evidence>
<evidence type="ECO:0000256" key="7">
    <source>
        <dbReference type="ARBA" id="ARBA00022741"/>
    </source>
</evidence>
<dbReference type="EMBL" id="BANC01000012">
    <property type="protein sequence ID" value="GAN78972.1"/>
    <property type="molecule type" value="Genomic_DNA"/>
</dbReference>
<dbReference type="GO" id="GO:0005524">
    <property type="term" value="F:ATP binding"/>
    <property type="evidence" value="ECO:0007669"/>
    <property type="project" value="UniProtKB-KW"/>
</dbReference>
<evidence type="ECO:0000256" key="10">
    <source>
        <dbReference type="ARBA" id="ARBA00023012"/>
    </source>
</evidence>
<dbReference type="PRINTS" id="PR00344">
    <property type="entry name" value="BCTRLSENSOR"/>
</dbReference>
<dbReference type="SMART" id="SM00388">
    <property type="entry name" value="HisKA"/>
    <property type="match status" value="1"/>
</dbReference>
<dbReference type="InterPro" id="IPR005467">
    <property type="entry name" value="His_kinase_dom"/>
</dbReference>
<comment type="subcellular location">
    <subcellularLocation>
        <location evidence="2">Cell membrane</location>
        <topology evidence="2">Multi-pass membrane protein</topology>
    </subcellularLocation>
</comment>
<feature type="domain" description="HPt" evidence="17">
    <location>
        <begin position="693"/>
        <end position="789"/>
    </location>
</feature>
<keyword evidence="10" id="KW-0902">Two-component regulatory system</keyword>
<dbReference type="CDD" id="cd16922">
    <property type="entry name" value="HATPase_EvgS-ArcB-TorS-like"/>
    <property type="match status" value="1"/>
</dbReference>
<keyword evidence="18" id="KW-0808">Transferase</keyword>
<dbReference type="InterPro" id="IPR003661">
    <property type="entry name" value="HisK_dim/P_dom"/>
</dbReference>
<evidence type="ECO:0000256" key="8">
    <source>
        <dbReference type="ARBA" id="ARBA00022840"/>
    </source>
</evidence>
<dbReference type="AlphaFoldDB" id="A0A0D6PBC6"/>
<dbReference type="GO" id="GO:0005886">
    <property type="term" value="C:plasma membrane"/>
    <property type="evidence" value="ECO:0007669"/>
    <property type="project" value="UniProtKB-SubCell"/>
</dbReference>
<evidence type="ECO:0000256" key="3">
    <source>
        <dbReference type="ARBA" id="ARBA00012438"/>
    </source>
</evidence>
<dbReference type="CDD" id="cd00082">
    <property type="entry name" value="HisKA"/>
    <property type="match status" value="1"/>
</dbReference>
<dbReference type="SMART" id="SM00448">
    <property type="entry name" value="REC"/>
    <property type="match status" value="1"/>
</dbReference>
<evidence type="ECO:0000256" key="9">
    <source>
        <dbReference type="ARBA" id="ARBA00022989"/>
    </source>
</evidence>
<dbReference type="STRING" id="1120923.SAMN02746095_02147"/>
<feature type="transmembrane region" description="Helical" evidence="14">
    <location>
        <begin position="96"/>
        <end position="118"/>
    </location>
</feature>
<sequence>MVFAGLIVLILLPGTGSASSHLALAWMVVYFVLAFGGLAHIIWRPGICQARRVYALLLDCGFLSWQLHLGGERVALFYPVYLWVIFGNSFRFGIKFLLLAVPVATLSFLLVVLSTPFWFSQPHLSAGLLIGLVILPAYAGTLIKKLSLATLAAEKANKAKSLFLASVSHELRTPLTAIIGMNQMLRTTALGSAQREMVETVDVASRSLQTLINQLLDFSRIEAGQMTSTIEEFDLLTLLIDVRRIVESQVREKNLAFTIHVTPRTPLRVKTSRLQLQEILVNLVGNAVKFTEAGSVEIALDGQLMEGSEGELTLRGEIADTGIGIPVEAQARIFESFTQGDASILNKFGGTGLGLAITRRLVGILGGDITVESKVGEGSLFRFHIKALRATEEAWQPPAGKVGLHVRNPLKRSLLRTTLTAMGVKVELMKPANAASAEESGVSMVVEYYADGEMVDMPSGGLPRTILIQPSAAPGLPERAIRQRCVTLLSDDFSDQELQQALLIASRFSVSEMSASREGEILTAPVLPPLPVSLISRDVLLVDDNRINQRVFTRILEAAGHKVTVADDGNRAIDMLEREGERFDIVLMDFNMPGMDGLEVTKLYRLMSLGQTRLPIIGLTADAFAQANGDWRNADMDDCLVKPVAPQDLVAVVEKMARVRQGQSSAAPVEARAKQNIPALDEAIIANLRQLGDSQFLHELLSDFLADAENLIDQLVADAARGDSPEFRNHAHALRSSAANVGAKGLGELCTNWHGLRGTELRAQAASFAARADVELKMTRQAVMALGTIRRVNNQ</sequence>
<dbReference type="CDD" id="cd17546">
    <property type="entry name" value="REC_hyHK_CKI1_RcsC-like"/>
    <property type="match status" value="1"/>
</dbReference>
<dbReference type="Gene3D" id="3.40.50.2300">
    <property type="match status" value="1"/>
</dbReference>
<dbReference type="Pfam" id="PF01627">
    <property type="entry name" value="Hpt"/>
    <property type="match status" value="1"/>
</dbReference>
<feature type="modified residue" description="Phosphohistidine" evidence="12">
    <location>
        <position position="732"/>
    </location>
</feature>
<dbReference type="Proteomes" id="UP000032668">
    <property type="component" value="Unassembled WGS sequence"/>
</dbReference>
<dbReference type="SUPFAM" id="SSF47226">
    <property type="entry name" value="Histidine-containing phosphotransfer domain, HPT domain"/>
    <property type="match status" value="1"/>
</dbReference>
<keyword evidence="18" id="KW-0418">Kinase</keyword>
<evidence type="ECO:0000256" key="14">
    <source>
        <dbReference type="SAM" id="Phobius"/>
    </source>
</evidence>
<comment type="caution">
    <text evidence="18">The sequence shown here is derived from an EMBL/GenBank/DDBJ whole genome shotgun (WGS) entry which is preliminary data.</text>
</comment>
<dbReference type="InterPro" id="IPR004358">
    <property type="entry name" value="Sig_transdc_His_kin-like_C"/>
</dbReference>